<dbReference type="KEGG" id="mam:Mesau_06054"/>
<protein>
    <submittedName>
        <fullName evidence="2">Uncharacterized protein</fullName>
    </submittedName>
</protein>
<reference evidence="3" key="1">
    <citation type="submission" date="2012-02" db="EMBL/GenBank/DDBJ databases">
        <title>Complete sequence of Mesorhizobium australicum WSM2073.</title>
        <authorList>
            <person name="Lucas S."/>
            <person name="Han J."/>
            <person name="Lapidus A."/>
            <person name="Cheng J.-F."/>
            <person name="Goodwin L."/>
            <person name="Pitluck S."/>
            <person name="Peters L."/>
            <person name="Gu W."/>
            <person name="Detter J.C."/>
            <person name="Han C."/>
            <person name="Tapia R."/>
            <person name="Land M."/>
            <person name="Hauser L."/>
            <person name="Kyrpides N."/>
            <person name="Ivanova N."/>
            <person name="Pagani I."/>
            <person name="Reeve W.G."/>
            <person name="Howieson J.G."/>
            <person name="Tiwari R.P."/>
            <person name="O'Hara G.W."/>
            <person name="Atkins C.A."/>
            <person name="Ronson C.W."/>
            <person name="Nandasena K.G."/>
            <person name="Woyke T."/>
        </authorList>
    </citation>
    <scope>NUCLEOTIDE SEQUENCE [LARGE SCALE GENOMIC DNA]</scope>
    <source>
        <strain evidence="3">LMG 24608 / HAMBI 3006 / WSM2073</strain>
    </source>
</reference>
<evidence type="ECO:0000313" key="2">
    <source>
        <dbReference type="EMBL" id="AGB48272.1"/>
    </source>
</evidence>
<keyword evidence="3" id="KW-1185">Reference proteome</keyword>
<name>L0KS60_MESAW</name>
<gene>
    <name evidence="2" type="ordered locus">Mesau_06054</name>
</gene>
<feature type="region of interest" description="Disordered" evidence="1">
    <location>
        <begin position="27"/>
        <end position="52"/>
    </location>
</feature>
<proteinExistence type="predicted"/>
<dbReference type="HOGENOM" id="CLU_3081624_0_0_5"/>
<sequence length="52" mass="5952">MIGRFRSLLAHWSRGIRRRLAGDRYHPEEHYMRGPGPKTRAKSADRASTTGS</sequence>
<dbReference type="AlphaFoldDB" id="L0KS60"/>
<dbReference type="Proteomes" id="UP000010998">
    <property type="component" value="Chromosome"/>
</dbReference>
<organism evidence="2 3">
    <name type="scientific">Mesorhizobium australicum (strain HAMBI 3006 / LMG 24608 / WSM2073)</name>
    <dbReference type="NCBI Taxonomy" id="754035"/>
    <lineage>
        <taxon>Bacteria</taxon>
        <taxon>Pseudomonadati</taxon>
        <taxon>Pseudomonadota</taxon>
        <taxon>Alphaproteobacteria</taxon>
        <taxon>Hyphomicrobiales</taxon>
        <taxon>Phyllobacteriaceae</taxon>
        <taxon>Mesorhizobium</taxon>
    </lineage>
</organism>
<accession>L0KS60</accession>
<dbReference type="EMBL" id="CP003358">
    <property type="protein sequence ID" value="AGB48272.1"/>
    <property type="molecule type" value="Genomic_DNA"/>
</dbReference>
<dbReference type="STRING" id="754035.Mesau_06054"/>
<evidence type="ECO:0000313" key="3">
    <source>
        <dbReference type="Proteomes" id="UP000010998"/>
    </source>
</evidence>
<evidence type="ECO:0000256" key="1">
    <source>
        <dbReference type="SAM" id="MobiDB-lite"/>
    </source>
</evidence>